<dbReference type="Pfam" id="PF13456">
    <property type="entry name" value="RVT_3"/>
    <property type="match status" value="1"/>
</dbReference>
<reference evidence="3" key="1">
    <citation type="journal article" date="2011" name="Nature">
        <title>Genome sequence and analysis of the tuber crop potato.</title>
        <authorList>
            <consortium name="The Potato Genome Sequencing Consortium"/>
        </authorList>
    </citation>
    <scope>NUCLEOTIDE SEQUENCE [LARGE SCALE GENOMIC DNA]</scope>
    <source>
        <strain evidence="3">cv. DM1-3 516 R44</strain>
    </source>
</reference>
<dbReference type="CDD" id="cd06222">
    <property type="entry name" value="RNase_H_like"/>
    <property type="match status" value="1"/>
</dbReference>
<dbReference type="PANTHER" id="PTHR47723:SF19">
    <property type="entry name" value="POLYNUCLEOTIDYL TRANSFERASE, RIBONUCLEASE H-LIKE SUPERFAMILY PROTEIN"/>
    <property type="match status" value="1"/>
</dbReference>
<proteinExistence type="predicted"/>
<dbReference type="InterPro" id="IPR036397">
    <property type="entry name" value="RNaseH_sf"/>
</dbReference>
<dbReference type="GO" id="GO:0004523">
    <property type="term" value="F:RNA-DNA hybrid ribonuclease activity"/>
    <property type="evidence" value="ECO:0007669"/>
    <property type="project" value="InterPro"/>
</dbReference>
<dbReference type="HOGENOM" id="CLU_1665286_0_0_1"/>
<evidence type="ECO:0000313" key="2">
    <source>
        <dbReference type="EnsemblPlants" id="PGSC0003DMT400077203"/>
    </source>
</evidence>
<dbReference type="EnsemblPlants" id="PGSC0003DMT400077203">
    <property type="protein sequence ID" value="PGSC0003DMT400077203"/>
    <property type="gene ID" value="PGSC0003DMG400030025"/>
</dbReference>
<protein>
    <recommendedName>
        <fullName evidence="1">RNase H type-1 domain-containing protein</fullName>
    </recommendedName>
</protein>
<dbReference type="STRING" id="4113.M1CY15"/>
<dbReference type="PANTHER" id="PTHR47723">
    <property type="entry name" value="OS05G0353850 PROTEIN"/>
    <property type="match status" value="1"/>
</dbReference>
<dbReference type="PaxDb" id="4113-PGSC0003DMT400077203"/>
<dbReference type="InterPro" id="IPR002156">
    <property type="entry name" value="RNaseH_domain"/>
</dbReference>
<dbReference type="eggNOG" id="ENOG502R5K8">
    <property type="taxonomic scope" value="Eukaryota"/>
</dbReference>
<dbReference type="Proteomes" id="UP000011115">
    <property type="component" value="Unassembled WGS sequence"/>
</dbReference>
<dbReference type="OMA" id="CINRISW"/>
<keyword evidence="3" id="KW-1185">Reference proteome</keyword>
<sequence>IVVFTDACLQREKGKASIGMAAIDSCGHLLHAFGTPIQFVGKAITAEALAIREALERALQKGWSKVHILSDAKNVMQMLQKNLITSWDIETICKDVWRLMKSYEEIKIIYIPRTWNVLAHNLAKISISCINRISWDSAFPSCVVMDAMVSYGHLKHVLK</sequence>
<dbReference type="SUPFAM" id="SSF53098">
    <property type="entry name" value="Ribonuclease H-like"/>
    <property type="match status" value="1"/>
</dbReference>
<dbReference type="Gramene" id="PGSC0003DMT400077203">
    <property type="protein sequence ID" value="PGSC0003DMT400077203"/>
    <property type="gene ID" value="PGSC0003DMG400030025"/>
</dbReference>
<dbReference type="InterPro" id="IPR053151">
    <property type="entry name" value="RNase_H-like"/>
</dbReference>
<reference evidence="2" key="2">
    <citation type="submission" date="2015-06" db="UniProtKB">
        <authorList>
            <consortium name="EnsemblPlants"/>
        </authorList>
    </citation>
    <scope>IDENTIFICATION</scope>
    <source>
        <strain evidence="2">DM1-3 516 R44</strain>
    </source>
</reference>
<dbReference type="InParanoid" id="M1CY15"/>
<dbReference type="Gene3D" id="3.30.420.10">
    <property type="entry name" value="Ribonuclease H-like superfamily/Ribonuclease H"/>
    <property type="match status" value="1"/>
</dbReference>
<evidence type="ECO:0000313" key="3">
    <source>
        <dbReference type="Proteomes" id="UP000011115"/>
    </source>
</evidence>
<name>M1CY15_SOLTU</name>
<accession>M1CY15</accession>
<dbReference type="InterPro" id="IPR012337">
    <property type="entry name" value="RNaseH-like_sf"/>
</dbReference>
<organism evidence="2 3">
    <name type="scientific">Solanum tuberosum</name>
    <name type="common">Potato</name>
    <dbReference type="NCBI Taxonomy" id="4113"/>
    <lineage>
        <taxon>Eukaryota</taxon>
        <taxon>Viridiplantae</taxon>
        <taxon>Streptophyta</taxon>
        <taxon>Embryophyta</taxon>
        <taxon>Tracheophyta</taxon>
        <taxon>Spermatophyta</taxon>
        <taxon>Magnoliopsida</taxon>
        <taxon>eudicotyledons</taxon>
        <taxon>Gunneridae</taxon>
        <taxon>Pentapetalae</taxon>
        <taxon>asterids</taxon>
        <taxon>lamiids</taxon>
        <taxon>Solanales</taxon>
        <taxon>Solanaceae</taxon>
        <taxon>Solanoideae</taxon>
        <taxon>Solaneae</taxon>
        <taxon>Solanum</taxon>
    </lineage>
</organism>
<dbReference type="InterPro" id="IPR044730">
    <property type="entry name" value="RNase_H-like_dom_plant"/>
</dbReference>
<dbReference type="AlphaFoldDB" id="M1CY15"/>
<feature type="domain" description="RNase H type-1" evidence="1">
    <location>
        <begin position="5"/>
        <end position="124"/>
    </location>
</feature>
<evidence type="ECO:0000259" key="1">
    <source>
        <dbReference type="Pfam" id="PF13456"/>
    </source>
</evidence>
<dbReference type="GO" id="GO:0003676">
    <property type="term" value="F:nucleic acid binding"/>
    <property type="evidence" value="ECO:0007669"/>
    <property type="project" value="InterPro"/>
</dbReference>